<keyword evidence="3" id="KW-0132">Cell division</keyword>
<dbReference type="FunFam" id="3.40.50.300:FF:000585">
    <property type="entry name" value="Structural maintenance of chromosomes 4"/>
    <property type="match status" value="1"/>
</dbReference>
<feature type="compositionally biased region" description="Polar residues" evidence="13">
    <location>
        <begin position="1322"/>
        <end position="1332"/>
    </location>
</feature>
<dbReference type="SUPFAM" id="SSF57997">
    <property type="entry name" value="Tropomyosin"/>
    <property type="match status" value="1"/>
</dbReference>
<comment type="similarity">
    <text evidence="2">Belongs to the SMC family. SMC4 subfamily.</text>
</comment>
<dbReference type="GO" id="GO:0005634">
    <property type="term" value="C:nucleus"/>
    <property type="evidence" value="ECO:0007669"/>
    <property type="project" value="UniProtKB-SubCell"/>
</dbReference>
<dbReference type="SUPFAM" id="SSF52540">
    <property type="entry name" value="P-loop containing nucleoside triphosphate hydrolases"/>
    <property type="match status" value="1"/>
</dbReference>
<keyword evidence="5" id="KW-0498">Mitosis</keyword>
<reference evidence="16" key="1">
    <citation type="journal article" date="2013" name="Genome Biol.">
        <title>Draft genome of the mountain pine beetle, Dendroctonus ponderosae Hopkins, a major forest pest.</title>
        <authorList>
            <person name="Keeling C.I."/>
            <person name="Yuen M.M."/>
            <person name="Liao N.Y."/>
            <person name="Docking T.R."/>
            <person name="Chan S.K."/>
            <person name="Taylor G.A."/>
            <person name="Palmquist D.L."/>
            <person name="Jackman S.D."/>
            <person name="Nguyen A."/>
            <person name="Li M."/>
            <person name="Henderson H."/>
            <person name="Janes J.K."/>
            <person name="Zhao Y."/>
            <person name="Pandoh P."/>
            <person name="Moore R."/>
            <person name="Sperling F.A."/>
            <person name="Huber D.P."/>
            <person name="Birol I."/>
            <person name="Jones S.J."/>
            <person name="Bohlmann J."/>
        </authorList>
    </citation>
    <scope>NUCLEOTIDE SEQUENCE</scope>
</reference>
<keyword evidence="7 12" id="KW-0175">Coiled coil</keyword>
<evidence type="ECO:0000256" key="10">
    <source>
        <dbReference type="ARBA" id="ARBA00023306"/>
    </source>
</evidence>
<comment type="subcellular location">
    <subcellularLocation>
        <location evidence="1 11">Nucleus</location>
    </subcellularLocation>
</comment>
<keyword evidence="16" id="KW-1185">Reference proteome</keyword>
<evidence type="ECO:0000256" key="6">
    <source>
        <dbReference type="ARBA" id="ARBA00022840"/>
    </source>
</evidence>
<evidence type="ECO:0000256" key="11">
    <source>
        <dbReference type="PIRNR" id="PIRNR005719"/>
    </source>
</evidence>
<dbReference type="GO" id="GO:0000796">
    <property type="term" value="C:condensin complex"/>
    <property type="evidence" value="ECO:0007669"/>
    <property type="project" value="TreeGrafter"/>
</dbReference>
<dbReference type="GeneID" id="109543520"/>
<feature type="coiled-coil region" evidence="12">
    <location>
        <begin position="496"/>
        <end position="544"/>
    </location>
</feature>
<dbReference type="InterPro" id="IPR024704">
    <property type="entry name" value="SMC"/>
</dbReference>
<dbReference type="InterPro" id="IPR036277">
    <property type="entry name" value="SMC_hinge_sf"/>
</dbReference>
<accession>A0AAR5Q6H6</accession>
<feature type="region of interest" description="Disordered" evidence="13">
    <location>
        <begin position="1"/>
        <end position="23"/>
    </location>
</feature>
<dbReference type="FunFam" id="3.30.70.1620:FF:000003">
    <property type="entry name" value="Structural maintenance of chromosomes 4"/>
    <property type="match status" value="1"/>
</dbReference>
<name>A0AAR5Q6H6_DENPD</name>
<evidence type="ECO:0000256" key="9">
    <source>
        <dbReference type="ARBA" id="ARBA00023242"/>
    </source>
</evidence>
<evidence type="ECO:0000256" key="4">
    <source>
        <dbReference type="ARBA" id="ARBA00022741"/>
    </source>
</evidence>
<feature type="compositionally biased region" description="Polar residues" evidence="13">
    <location>
        <begin position="1286"/>
        <end position="1305"/>
    </location>
</feature>
<feature type="coiled-coil region" evidence="12">
    <location>
        <begin position="904"/>
        <end position="1022"/>
    </location>
</feature>
<dbReference type="Gene3D" id="1.20.1060.20">
    <property type="match status" value="1"/>
</dbReference>
<dbReference type="Gene3D" id="1.10.287.1490">
    <property type="match status" value="1"/>
</dbReference>
<dbReference type="InterPro" id="IPR027417">
    <property type="entry name" value="P-loop_NTPase"/>
</dbReference>
<dbReference type="GO" id="GO:0005524">
    <property type="term" value="F:ATP binding"/>
    <property type="evidence" value="ECO:0007669"/>
    <property type="project" value="UniProtKB-KW"/>
</dbReference>
<dbReference type="Pfam" id="PF02463">
    <property type="entry name" value="SMC_N"/>
    <property type="match status" value="1"/>
</dbReference>
<feature type="coiled-coil region" evidence="12">
    <location>
        <begin position="753"/>
        <end position="874"/>
    </location>
</feature>
<dbReference type="GO" id="GO:0051301">
    <property type="term" value="P:cell division"/>
    <property type="evidence" value="ECO:0007669"/>
    <property type="project" value="UniProtKB-KW"/>
</dbReference>
<dbReference type="CTD" id="35001"/>
<feature type="region of interest" description="Disordered" evidence="13">
    <location>
        <begin position="1256"/>
        <end position="1332"/>
    </location>
</feature>
<dbReference type="Pfam" id="PF06470">
    <property type="entry name" value="SMC_hinge"/>
    <property type="match status" value="1"/>
</dbReference>
<dbReference type="Proteomes" id="UP000019118">
    <property type="component" value="Unassembled WGS sequence"/>
</dbReference>
<evidence type="ECO:0000256" key="3">
    <source>
        <dbReference type="ARBA" id="ARBA00022618"/>
    </source>
</evidence>
<dbReference type="InterPro" id="IPR003395">
    <property type="entry name" value="RecF/RecN/SMC_N"/>
</dbReference>
<dbReference type="SUPFAM" id="SSF75553">
    <property type="entry name" value="Smc hinge domain"/>
    <property type="match status" value="1"/>
</dbReference>
<evidence type="ECO:0000256" key="13">
    <source>
        <dbReference type="SAM" id="MobiDB-lite"/>
    </source>
</evidence>
<dbReference type="PANTHER" id="PTHR18937">
    <property type="entry name" value="STRUCTURAL MAINTENANCE OF CHROMOSOMES SMC FAMILY MEMBER"/>
    <property type="match status" value="1"/>
</dbReference>
<evidence type="ECO:0000259" key="14">
    <source>
        <dbReference type="SMART" id="SM00968"/>
    </source>
</evidence>
<dbReference type="GO" id="GO:0016887">
    <property type="term" value="F:ATP hydrolysis activity"/>
    <property type="evidence" value="ECO:0007669"/>
    <property type="project" value="InterPro"/>
</dbReference>
<feature type="compositionally biased region" description="Basic and acidic residues" evidence="13">
    <location>
        <begin position="1307"/>
        <end position="1318"/>
    </location>
</feature>
<keyword evidence="9 11" id="KW-0539">Nucleus</keyword>
<evidence type="ECO:0000256" key="8">
    <source>
        <dbReference type="ARBA" id="ARBA00023067"/>
    </source>
</evidence>
<evidence type="ECO:0000256" key="7">
    <source>
        <dbReference type="ARBA" id="ARBA00023054"/>
    </source>
</evidence>
<evidence type="ECO:0000313" key="15">
    <source>
        <dbReference type="EnsemblMetazoa" id="XP_019768827.1"/>
    </source>
</evidence>
<dbReference type="PANTHER" id="PTHR18937:SF172">
    <property type="entry name" value="STRUCTURAL MAINTENANCE OF CHROMOSOMES PROTEIN"/>
    <property type="match status" value="1"/>
</dbReference>
<dbReference type="FunFam" id="3.40.50.300:FF:000481">
    <property type="entry name" value="Structural maintenance of chromosomes 4"/>
    <property type="match status" value="1"/>
</dbReference>
<sequence length="1332" mass="151323">MPPTTGEEAASQSAAMDKSMSDSEESLLADEDGMFVDGIYIPPAQPPTLSMDPTGPRLIITQIENHFFKSYAENEVLGPFHKCFNAIVGPNGSGKSNVIDSLLFVFGYKASKIRCKKVSVLLHNSDQFQNVQSCTVAIHFAEIIDTEGDGYDVVPGSEFVVSRTANKDNSSFYQLNHTRVQFKDIAMLLKKHGIDLEHNRFLILQGEVEQLAMMKCKGEKEGETGMLEYLEDIIGTSRYKKPLDQVFERTEILSEKTTEKLNRLKLVQKEMDELKEPMEEAVKFLKTENTIVRTKNLIFQKNLKNIKEKEEVEVANREEIAIVQKQFDDQLKTLKAQKQECKDRQDKEAMIYENLKHKKESIKEAFDKANKKDILLQANMTNKIEARKRKKQQIVEEKKKLVKLEAVPEENEKAINEVETRMEQISVEKAEYDAQKEVLLVKVQQETEPLQAEKEVMQTDLAELKEVVYKANSEFTLAETELKLCVAMEEKEQTKLAELQNLLQTSTATIQERTQQVTELKKAIPSLKKQLNEANVELVQVKQEEANLINYIRTERATLEESKSSMQASRSRGRVLDSLLKAKSEGNCPGLFGRLGDLGAINAKYDVAVSTACGPLDNIVVDSVNTAQWCIAFLKTHDIGRGVFIALDQQEHLWDRASTPIQTPENVHRLYDLIKVPDERVKTAFYYALRDTLVAKDLEQASRIAYGARRYRVVTLNGDLIETSGTMSGGGTRVSRGRMGQSVAVSNINPKDLENLEKDIKQMEINVAALRERQTALEALIGELQPKLRAAQTDLEKYTQELQSLKQQCPSLRSKLAEQEVRAKETKADAHQVKKLTSVVEKRKAEVDAATETANQLQTKVDKLSKKIAEKSTDKIKPLDKKIKDRVASMELCRSQITKLRVAVRTAERNYITTKENIALIEEEVGEMENSLRIMKQERQEIEEDANKLLKCVEEITEQLAERESVFTEARQEMDAITKEETKLKSEKIDVDEKIRVFDKKLKEYNAIVNSLRHKLNNLKLQPIINEPEEALEQFSDEKLDAEDLQAAEKKLESAENYLKAAKPNLTAIQEYRKKQVIYTERAKELEIITTKRAEMRKLYDDLRSRRKNEFITGFSIIKGKLKEMYQMITIGGSAELEMVDSYDPFIEGIQFNVRPPKKTWKKIFNLSGGEKTLSSLALLFALHYYKPSPLYIMDEIDAALDFKNVSIVGNYIKDRTKNAQFIIISLRSNMFELCDNLLGIYKTFNTTKSITINPKWYDGEPAEQEPLEGQSDQNEALGRNEVGVESNNASQENGNDSSEGSQVDSAEDRMEGSDRTLPETPDQSCSSGDMN</sequence>
<keyword evidence="4" id="KW-0547">Nucleotide-binding</keyword>
<feature type="domain" description="SMC hinge" evidence="14">
    <location>
        <begin position="589"/>
        <end position="705"/>
    </location>
</feature>
<evidence type="ECO:0000256" key="5">
    <source>
        <dbReference type="ARBA" id="ARBA00022776"/>
    </source>
</evidence>
<proteinExistence type="inferred from homology"/>
<dbReference type="GO" id="GO:0007076">
    <property type="term" value="P:mitotic chromosome condensation"/>
    <property type="evidence" value="ECO:0007669"/>
    <property type="project" value="TreeGrafter"/>
</dbReference>
<keyword evidence="6" id="KW-0067">ATP-binding</keyword>
<keyword evidence="8" id="KW-0226">DNA condensation</keyword>
<organism evidence="15 16">
    <name type="scientific">Dendroctonus ponderosae</name>
    <name type="common">Mountain pine beetle</name>
    <dbReference type="NCBI Taxonomy" id="77166"/>
    <lineage>
        <taxon>Eukaryota</taxon>
        <taxon>Metazoa</taxon>
        <taxon>Ecdysozoa</taxon>
        <taxon>Arthropoda</taxon>
        <taxon>Hexapoda</taxon>
        <taxon>Insecta</taxon>
        <taxon>Pterygota</taxon>
        <taxon>Neoptera</taxon>
        <taxon>Endopterygota</taxon>
        <taxon>Coleoptera</taxon>
        <taxon>Polyphaga</taxon>
        <taxon>Cucujiformia</taxon>
        <taxon>Curculionidae</taxon>
        <taxon>Scolytinae</taxon>
        <taxon>Dendroctonus</taxon>
    </lineage>
</organism>
<keyword evidence="10" id="KW-0131">Cell cycle</keyword>
<dbReference type="SMART" id="SM00968">
    <property type="entry name" value="SMC_hinge"/>
    <property type="match status" value="1"/>
</dbReference>
<protein>
    <recommendedName>
        <fullName evidence="11">Structural maintenance of chromosomes protein</fullName>
    </recommendedName>
</protein>
<dbReference type="Gene3D" id="3.30.70.1620">
    <property type="match status" value="1"/>
</dbReference>
<evidence type="ECO:0000256" key="2">
    <source>
        <dbReference type="ARBA" id="ARBA00006005"/>
    </source>
</evidence>
<dbReference type="EnsemblMetazoa" id="XM_019913268.1">
    <property type="protein sequence ID" value="XP_019768827.1"/>
    <property type="gene ID" value="LOC109543520"/>
</dbReference>
<evidence type="ECO:0000256" key="12">
    <source>
        <dbReference type="SAM" id="Coils"/>
    </source>
</evidence>
<dbReference type="InterPro" id="IPR010935">
    <property type="entry name" value="SMC_hinge"/>
</dbReference>
<feature type="coiled-coil region" evidence="12">
    <location>
        <begin position="324"/>
        <end position="435"/>
    </location>
</feature>
<evidence type="ECO:0000256" key="1">
    <source>
        <dbReference type="ARBA" id="ARBA00004123"/>
    </source>
</evidence>
<reference evidence="15" key="2">
    <citation type="submission" date="2024-08" db="UniProtKB">
        <authorList>
            <consortium name="EnsemblMetazoa"/>
        </authorList>
    </citation>
    <scope>IDENTIFICATION</scope>
</reference>
<dbReference type="PIRSF" id="PIRSF005719">
    <property type="entry name" value="SMC"/>
    <property type="match status" value="1"/>
</dbReference>
<evidence type="ECO:0000313" key="16">
    <source>
        <dbReference type="Proteomes" id="UP000019118"/>
    </source>
</evidence>
<dbReference type="Gene3D" id="3.40.50.300">
    <property type="entry name" value="P-loop containing nucleotide triphosphate hydrolases"/>
    <property type="match status" value="2"/>
</dbReference>